<dbReference type="Gene3D" id="2.60.120.260">
    <property type="entry name" value="Galactose-binding domain-like"/>
    <property type="match status" value="1"/>
</dbReference>
<sequence length="883" mass="96062">MIPGLVVVLILPFLLTGSDGPAGAGPDPAAVAGQVRTVPGWRLRSGTEAGDDGAALSSPSYDDGAWTAVPARSTVLGGLVAAGRYPDLNYSANLRDKVDPKDFTVPWWYRTTVTAAPAPGRHTFVDLPGGVIPKAEVWFNGTMIAGTDVVAGAYPAHRFDVSGLLRPGANALAVKVFPSSLCLDPDTQPCPDLSIGFLDWNQPPPDNNMGVWRDVRFVETGAVSLRDPRVVTRLALPGLESAELTVRAELANNTDRTVAARATGKIGTLSFAKDVTLAPHETTTVTFEPIHLDRPRVWWPAQMGDQPMYRLAMAVSADGTPSDGASTDFGVRDVQSRLNGGGDRYYLVNGKPFLVRGAGWVPDLFLRSDARRLQDEFSYIRDLGLNTIRLEGKGENDEFYQLADRLGIMLLPGWECCTKWQAYAKWTPADHAVARASAVTEGHRLRNHPSILGFYVGSDTAPTPEVEKEYLDGLAASDWQAPVISSIGWRTSPLLGASGNKGLGPYWWVPPSYWYGKQKGGAFGFEAEHGPGPAIPELGSLEKILSPQELADLWQHGDKPQFHLSWSENFDRLAEYSTALERRYGKPTGLADFVEKSQLANYEVNRAQFEAYGAEQSATDRPSTGTIYWLLNNAWPSLFWHLYDHSMAPSGGYFGARTALRPLHVQYRYDNAAVALVNTGLRDAGPLSVQTTVFDLDGTQRYDHTTNPVTAKGNAASTLDTVPVPDGISTTYFVRLLLRDAQGNVVDRNVYWLSTQPDEVNTEADEWRLSPQTAYADLSGLRRLAKGTVSATASSEARGDDVTTHVTLTNPGDQVAFFLRATVIAGDTEVAPAIWSDDYVTLWPGESMTLTAKYRRAQLNNTEPAVRLNGVNVDTRQLAAPLG</sequence>
<evidence type="ECO:0000313" key="9">
    <source>
        <dbReference type="EMBL" id="MFD2458578.1"/>
    </source>
</evidence>
<dbReference type="Gene3D" id="2.60.40.10">
    <property type="entry name" value="Immunoglobulins"/>
    <property type="match status" value="3"/>
</dbReference>
<feature type="domain" description="Beta-mannosidase-like galactose-binding" evidence="8">
    <location>
        <begin position="62"/>
        <end position="177"/>
    </location>
</feature>
<dbReference type="Pfam" id="PF00703">
    <property type="entry name" value="Glyco_hydro_2"/>
    <property type="match status" value="1"/>
</dbReference>
<keyword evidence="3" id="KW-0326">Glycosidase</keyword>
<comment type="similarity">
    <text evidence="1">Belongs to the glycosyl hydrolase 2 family.</text>
</comment>
<evidence type="ECO:0000256" key="3">
    <source>
        <dbReference type="ARBA" id="ARBA00023295"/>
    </source>
</evidence>
<accession>A0ABW5GAR7</accession>
<feature type="chain" id="PRO_5045222393" evidence="4">
    <location>
        <begin position="25"/>
        <end position="883"/>
    </location>
</feature>
<evidence type="ECO:0000259" key="8">
    <source>
        <dbReference type="Pfam" id="PF22666"/>
    </source>
</evidence>
<evidence type="ECO:0000259" key="5">
    <source>
        <dbReference type="Pfam" id="PF00703"/>
    </source>
</evidence>
<evidence type="ECO:0000256" key="1">
    <source>
        <dbReference type="ARBA" id="ARBA00007401"/>
    </source>
</evidence>
<dbReference type="Gene3D" id="3.20.20.80">
    <property type="entry name" value="Glycosidases"/>
    <property type="match status" value="1"/>
</dbReference>
<keyword evidence="10" id="KW-1185">Reference proteome</keyword>
<dbReference type="SUPFAM" id="SSF49785">
    <property type="entry name" value="Galactose-binding domain-like"/>
    <property type="match status" value="1"/>
</dbReference>
<dbReference type="Proteomes" id="UP001597419">
    <property type="component" value="Unassembled WGS sequence"/>
</dbReference>
<dbReference type="InterPro" id="IPR013783">
    <property type="entry name" value="Ig-like_fold"/>
</dbReference>
<proteinExistence type="inferred from homology"/>
<dbReference type="InterPro" id="IPR043534">
    <property type="entry name" value="EBDG/EBM"/>
</dbReference>
<evidence type="ECO:0000313" key="10">
    <source>
        <dbReference type="Proteomes" id="UP001597419"/>
    </source>
</evidence>
<dbReference type="InterPro" id="IPR008979">
    <property type="entry name" value="Galactose-bd-like_sf"/>
</dbReference>
<dbReference type="PANTHER" id="PTHR43536">
    <property type="entry name" value="MANNOSYLGLYCOPROTEIN ENDO-BETA-MANNOSIDASE"/>
    <property type="match status" value="1"/>
</dbReference>
<dbReference type="InterPro" id="IPR017853">
    <property type="entry name" value="GH"/>
</dbReference>
<dbReference type="InterPro" id="IPR041447">
    <property type="entry name" value="Mannosidase_ig"/>
</dbReference>
<dbReference type="Pfam" id="PF22666">
    <property type="entry name" value="Glyco_hydro_2_N2"/>
    <property type="match status" value="1"/>
</dbReference>
<dbReference type="SUPFAM" id="SSF49303">
    <property type="entry name" value="beta-Galactosidase/glucuronidase domain"/>
    <property type="match status" value="3"/>
</dbReference>
<gene>
    <name evidence="9" type="ORF">ACFSYJ_08205</name>
</gene>
<keyword evidence="4" id="KW-0732">Signal</keyword>
<name>A0ABW5GAR7_9PSEU</name>
<dbReference type="PANTHER" id="PTHR43536:SF1">
    <property type="entry name" value="MANNOSYLGLYCOPROTEIN ENDO-BETA-MANNOSIDASE"/>
    <property type="match status" value="1"/>
</dbReference>
<dbReference type="SUPFAM" id="SSF51445">
    <property type="entry name" value="(Trans)glycosidases"/>
    <property type="match status" value="1"/>
</dbReference>
<feature type="signal peptide" evidence="4">
    <location>
        <begin position="1"/>
        <end position="24"/>
    </location>
</feature>
<organism evidence="9 10">
    <name type="scientific">Amycolatopsis samaneae</name>
    <dbReference type="NCBI Taxonomy" id="664691"/>
    <lineage>
        <taxon>Bacteria</taxon>
        <taxon>Bacillati</taxon>
        <taxon>Actinomycetota</taxon>
        <taxon>Actinomycetes</taxon>
        <taxon>Pseudonocardiales</taxon>
        <taxon>Pseudonocardiaceae</taxon>
        <taxon>Amycolatopsis</taxon>
    </lineage>
</organism>
<dbReference type="EMBL" id="JBHUKU010000004">
    <property type="protein sequence ID" value="MFD2458578.1"/>
    <property type="molecule type" value="Genomic_DNA"/>
</dbReference>
<evidence type="ECO:0000256" key="4">
    <source>
        <dbReference type="SAM" id="SignalP"/>
    </source>
</evidence>
<dbReference type="Pfam" id="PF17786">
    <property type="entry name" value="Mannosidase_ig"/>
    <property type="match status" value="1"/>
</dbReference>
<evidence type="ECO:0000259" key="7">
    <source>
        <dbReference type="Pfam" id="PF18368"/>
    </source>
</evidence>
<dbReference type="RefSeq" id="WP_378214048.1">
    <property type="nucleotide sequence ID" value="NZ_JBHSBK010000006.1"/>
</dbReference>
<feature type="domain" description="Glycoside hydrolase family 2 immunoglobulin-like beta-sandwich" evidence="5">
    <location>
        <begin position="224"/>
        <end position="332"/>
    </location>
</feature>
<dbReference type="InterPro" id="IPR006102">
    <property type="entry name" value="Ig-like_GH2"/>
</dbReference>
<dbReference type="InterPro" id="IPR036156">
    <property type="entry name" value="Beta-gal/glucu_dom_sf"/>
</dbReference>
<feature type="domain" description="Exo-beta-D-glucosaminidase Ig-fold" evidence="7">
    <location>
        <begin position="767"/>
        <end position="873"/>
    </location>
</feature>
<dbReference type="InterPro" id="IPR054593">
    <property type="entry name" value="Beta-mannosidase-like_N2"/>
</dbReference>
<evidence type="ECO:0000256" key="2">
    <source>
        <dbReference type="ARBA" id="ARBA00022801"/>
    </source>
</evidence>
<keyword evidence="2" id="KW-0378">Hydrolase</keyword>
<dbReference type="InterPro" id="IPR041351">
    <property type="entry name" value="Ig_GlcNase"/>
</dbReference>
<evidence type="ECO:0000259" key="6">
    <source>
        <dbReference type="Pfam" id="PF17786"/>
    </source>
</evidence>
<protein>
    <submittedName>
        <fullName evidence="9">Exo-beta-D-glucosaminidase</fullName>
    </submittedName>
</protein>
<dbReference type="Pfam" id="PF18368">
    <property type="entry name" value="Ig_GlcNase"/>
    <property type="match status" value="1"/>
</dbReference>
<feature type="domain" description="Mannosidase Ig/CBM-like" evidence="6">
    <location>
        <begin position="671"/>
        <end position="754"/>
    </location>
</feature>
<reference evidence="10" key="1">
    <citation type="journal article" date="2019" name="Int. J. Syst. Evol. Microbiol.">
        <title>The Global Catalogue of Microorganisms (GCM) 10K type strain sequencing project: providing services to taxonomists for standard genome sequencing and annotation.</title>
        <authorList>
            <consortium name="The Broad Institute Genomics Platform"/>
            <consortium name="The Broad Institute Genome Sequencing Center for Infectious Disease"/>
            <person name="Wu L."/>
            <person name="Ma J."/>
        </authorList>
    </citation>
    <scope>NUCLEOTIDE SEQUENCE [LARGE SCALE GENOMIC DNA]</scope>
    <source>
        <strain evidence="10">CGMCC 4.7643</strain>
    </source>
</reference>
<comment type="caution">
    <text evidence="9">The sequence shown here is derived from an EMBL/GenBank/DDBJ whole genome shotgun (WGS) entry which is preliminary data.</text>
</comment>